<evidence type="ECO:0000256" key="1">
    <source>
        <dbReference type="SAM" id="MobiDB-lite"/>
    </source>
</evidence>
<feature type="region of interest" description="Disordered" evidence="1">
    <location>
        <begin position="1"/>
        <end position="21"/>
    </location>
</feature>
<feature type="compositionally biased region" description="Low complexity" evidence="1">
    <location>
        <begin position="1"/>
        <end position="14"/>
    </location>
</feature>
<accession>E0WUL2</accession>
<keyword evidence="3" id="KW-1185">Reference proteome</keyword>
<gene>
    <name evidence="2" type="ORF">REG_1794</name>
</gene>
<sequence>MISSSASFRSAESFDNSSLSRPSFFITSSIFARAIPSVNAFAAISDIGTFDGLGSVGGVAALVDGVAAVGDPAAPVDSAVAVEDTAKPVGSEGATGL</sequence>
<protein>
    <submittedName>
        <fullName evidence="2">Uncharacterized protein</fullName>
    </submittedName>
</protein>
<reference evidence="2" key="1">
    <citation type="journal article" date="2009" name="Environ. Microbiol.">
        <title>Dynamics of genome evolution in facultative symbionts of aphids.</title>
        <authorList>
            <person name="Degnan P.H."/>
            <person name="Leonardo T.E."/>
            <person name="Cass B.N."/>
            <person name="Hurwitz B."/>
            <person name="Stern D."/>
            <person name="Gibbs R.A."/>
            <person name="Richards S."/>
            <person name="Moran N.A."/>
        </authorList>
    </citation>
    <scope>NUCLEOTIDE SEQUENCE [LARGE SCALE GENOMIC DNA]</scope>
    <source>
        <strain evidence="2">LSR1</strain>
    </source>
</reference>
<organism evidence="2 3">
    <name type="scientific">Candidatus Regiella insecticola LSR1</name>
    <dbReference type="NCBI Taxonomy" id="663321"/>
    <lineage>
        <taxon>Bacteria</taxon>
        <taxon>Pseudomonadati</taxon>
        <taxon>Pseudomonadota</taxon>
        <taxon>Gammaproteobacteria</taxon>
        <taxon>Enterobacterales</taxon>
        <taxon>Enterobacteriaceae</taxon>
        <taxon>aphid secondary symbionts</taxon>
        <taxon>Candidatus Regiella</taxon>
    </lineage>
</organism>
<dbReference type="HOGENOM" id="CLU_2341572_0_0_6"/>
<proteinExistence type="predicted"/>
<dbReference type="AlphaFoldDB" id="E0WUL2"/>
<dbReference type="Proteomes" id="UP000005726">
    <property type="component" value="Unassembled WGS sequence"/>
</dbReference>
<name>E0WUL2_9ENTR</name>
<evidence type="ECO:0000313" key="2">
    <source>
        <dbReference type="EMBL" id="EFL91304.1"/>
    </source>
</evidence>
<evidence type="ECO:0000313" key="3">
    <source>
        <dbReference type="Proteomes" id="UP000005726"/>
    </source>
</evidence>
<dbReference type="EMBL" id="GL379675">
    <property type="protein sequence ID" value="EFL91304.1"/>
    <property type="molecule type" value="Genomic_DNA"/>
</dbReference>